<dbReference type="Gene3D" id="3.30.1890.10">
    <property type="entry name" value="FepE-like"/>
    <property type="match status" value="1"/>
</dbReference>
<sequence length="388" mass="44048">MKRATPLSSEKTTLYQQSKQDDGIDVRELFGVIWAYKWFTVLMCAVAIGGTVFYASNAQEWWKAEVGVIRPQLNDVVTLYTKSKEVMGVLNSFPDFSSKSSKSGEAIMQELSNICESDMLLLYFVDAFNSFSNKKLFLESSSEFLFWLKANAIIMPTNELAGVNLEVLSLYRHKLNEWTKTISAQLIPGTSNFRLEFRANTKQNSAVMLEAYINHVNKLVKVSQYEKLVVLLDLSRNEFIMSINMAKQKAEKKLALMLEKTEYSYQMAVAAGKRGYSASFNPVVEMFPVHYGSEILAAEVKVLKDIRNLSIIDPEIEEQQIILGGLNNIIFERDDYFTSYHYLENIEEPLSREGTTLVLRTILATLLAGMLSVCIALLHHSLTKKEDE</sequence>
<evidence type="ECO:0000256" key="5">
    <source>
        <dbReference type="ARBA" id="ARBA00023136"/>
    </source>
</evidence>
<evidence type="ECO:0000313" key="8">
    <source>
        <dbReference type="EMBL" id="MDP0590059.1"/>
    </source>
</evidence>
<keyword evidence="4 6" id="KW-1133">Transmembrane helix</keyword>
<reference evidence="8 9" key="1">
    <citation type="journal article" date="2023" name="bioRxiv">
        <title>An intranuclear bacterial parasite of deep-sea mussels expresses apoptosis inhibitors acquired from its host.</title>
        <authorList>
            <person name="Gonzalez Porras M.A."/>
            <person name="Assie A."/>
            <person name="Tietjen M."/>
            <person name="Violette M."/>
            <person name="Kleiner M."/>
            <person name="Gruber-Vodicka H."/>
            <person name="Dubilier N."/>
            <person name="Leisch N."/>
        </authorList>
    </citation>
    <scope>NUCLEOTIDE SEQUENCE [LARGE SCALE GENOMIC DNA]</scope>
    <source>
        <strain evidence="8">IAP13</strain>
    </source>
</reference>
<dbReference type="Gene3D" id="1.10.287.210">
    <property type="match status" value="1"/>
</dbReference>
<accession>A0AA90NTE3</accession>
<dbReference type="PANTHER" id="PTHR32309">
    <property type="entry name" value="TYROSINE-PROTEIN KINASE"/>
    <property type="match status" value="1"/>
</dbReference>
<dbReference type="Proteomes" id="UP001178148">
    <property type="component" value="Unassembled WGS sequence"/>
</dbReference>
<dbReference type="PANTHER" id="PTHR32309:SF13">
    <property type="entry name" value="FERRIC ENTEROBACTIN TRANSPORT PROTEIN FEPE"/>
    <property type="match status" value="1"/>
</dbReference>
<evidence type="ECO:0000256" key="1">
    <source>
        <dbReference type="ARBA" id="ARBA00004651"/>
    </source>
</evidence>
<dbReference type="InterPro" id="IPR050445">
    <property type="entry name" value="Bact_polysacc_biosynth/exp"/>
</dbReference>
<feature type="transmembrane region" description="Helical" evidence="6">
    <location>
        <begin position="35"/>
        <end position="55"/>
    </location>
</feature>
<dbReference type="AlphaFoldDB" id="A0AA90NTE3"/>
<evidence type="ECO:0000256" key="3">
    <source>
        <dbReference type="ARBA" id="ARBA00022692"/>
    </source>
</evidence>
<feature type="transmembrane region" description="Helical" evidence="6">
    <location>
        <begin position="357"/>
        <end position="378"/>
    </location>
</feature>
<dbReference type="GO" id="GO:0004713">
    <property type="term" value="F:protein tyrosine kinase activity"/>
    <property type="evidence" value="ECO:0007669"/>
    <property type="project" value="TreeGrafter"/>
</dbReference>
<organism evidence="8 9">
    <name type="scientific">Candidatus Endonucleibacter bathymodioli</name>
    <dbReference type="NCBI Taxonomy" id="539814"/>
    <lineage>
        <taxon>Bacteria</taxon>
        <taxon>Pseudomonadati</taxon>
        <taxon>Pseudomonadota</taxon>
        <taxon>Gammaproteobacteria</taxon>
        <taxon>Oceanospirillales</taxon>
        <taxon>Endozoicomonadaceae</taxon>
        <taxon>Candidatus Endonucleibacter</taxon>
    </lineage>
</organism>
<comment type="caution">
    <text evidence="8">The sequence shown here is derived from an EMBL/GenBank/DDBJ whole genome shotgun (WGS) entry which is preliminary data.</text>
</comment>
<keyword evidence="5 6" id="KW-0472">Membrane</keyword>
<protein>
    <submittedName>
        <fullName evidence="8">Wzz/FepE/Etk N-terminal domain-containing protein</fullName>
    </submittedName>
</protein>
<keyword evidence="3 6" id="KW-0812">Transmembrane</keyword>
<evidence type="ECO:0000256" key="2">
    <source>
        <dbReference type="ARBA" id="ARBA00022475"/>
    </source>
</evidence>
<keyword evidence="9" id="KW-1185">Reference proteome</keyword>
<comment type="subcellular location">
    <subcellularLocation>
        <location evidence="1">Cell membrane</location>
        <topology evidence="1">Multi-pass membrane protein</topology>
    </subcellularLocation>
</comment>
<feature type="domain" description="Polysaccharide chain length determinant N-terminal" evidence="7">
    <location>
        <begin position="23"/>
        <end position="122"/>
    </location>
</feature>
<dbReference type="SUPFAM" id="SSF160355">
    <property type="entry name" value="Bacterial polysaccharide co-polymerase-like"/>
    <property type="match status" value="1"/>
</dbReference>
<evidence type="ECO:0000313" key="9">
    <source>
        <dbReference type="Proteomes" id="UP001178148"/>
    </source>
</evidence>
<evidence type="ECO:0000256" key="4">
    <source>
        <dbReference type="ARBA" id="ARBA00022989"/>
    </source>
</evidence>
<proteinExistence type="predicted"/>
<dbReference type="InterPro" id="IPR003856">
    <property type="entry name" value="LPS_length_determ_N"/>
</dbReference>
<name>A0AA90NTE3_9GAMM</name>
<keyword evidence="2" id="KW-1003">Cell membrane</keyword>
<dbReference type="EMBL" id="JASXSV010000029">
    <property type="protein sequence ID" value="MDP0590059.1"/>
    <property type="molecule type" value="Genomic_DNA"/>
</dbReference>
<dbReference type="GO" id="GO:0005886">
    <property type="term" value="C:plasma membrane"/>
    <property type="evidence" value="ECO:0007669"/>
    <property type="project" value="UniProtKB-SubCell"/>
</dbReference>
<gene>
    <name evidence="8" type="ORF">QS748_13075</name>
</gene>
<evidence type="ECO:0000259" key="7">
    <source>
        <dbReference type="Pfam" id="PF02706"/>
    </source>
</evidence>
<evidence type="ECO:0000256" key="6">
    <source>
        <dbReference type="SAM" id="Phobius"/>
    </source>
</evidence>
<dbReference type="Pfam" id="PF02706">
    <property type="entry name" value="Wzz"/>
    <property type="match status" value="1"/>
</dbReference>